<reference evidence="1 2" key="1">
    <citation type="submission" date="2024-01" db="EMBL/GenBank/DDBJ databases">
        <title>Genome assemblies of Stephania.</title>
        <authorList>
            <person name="Yang L."/>
        </authorList>
    </citation>
    <scope>NUCLEOTIDE SEQUENCE [LARGE SCALE GENOMIC DNA]</scope>
    <source>
        <strain evidence="1">QJT</strain>
        <tissue evidence="1">Leaf</tissue>
    </source>
</reference>
<proteinExistence type="predicted"/>
<gene>
    <name evidence="1" type="ORF">Sjap_022166</name>
</gene>
<organism evidence="1 2">
    <name type="scientific">Stephania japonica</name>
    <dbReference type="NCBI Taxonomy" id="461633"/>
    <lineage>
        <taxon>Eukaryota</taxon>
        <taxon>Viridiplantae</taxon>
        <taxon>Streptophyta</taxon>
        <taxon>Embryophyta</taxon>
        <taxon>Tracheophyta</taxon>
        <taxon>Spermatophyta</taxon>
        <taxon>Magnoliopsida</taxon>
        <taxon>Ranunculales</taxon>
        <taxon>Menispermaceae</taxon>
        <taxon>Menispermoideae</taxon>
        <taxon>Cissampelideae</taxon>
        <taxon>Stephania</taxon>
    </lineage>
</organism>
<keyword evidence="2" id="KW-1185">Reference proteome</keyword>
<evidence type="ECO:0000313" key="1">
    <source>
        <dbReference type="EMBL" id="KAK9096669.1"/>
    </source>
</evidence>
<accession>A0AAP0EX57</accession>
<sequence>MPLENTAAAIPGEHRHLLPWRAPLRDGGALVWGGGFAYCSSSSLLPLFPCLHSSDNIDKTANLS</sequence>
<dbReference type="AlphaFoldDB" id="A0AAP0EX57"/>
<protein>
    <submittedName>
        <fullName evidence="1">Uncharacterized protein</fullName>
    </submittedName>
</protein>
<evidence type="ECO:0000313" key="2">
    <source>
        <dbReference type="Proteomes" id="UP001417504"/>
    </source>
</evidence>
<dbReference type="EMBL" id="JBBNAE010000009">
    <property type="protein sequence ID" value="KAK9096669.1"/>
    <property type="molecule type" value="Genomic_DNA"/>
</dbReference>
<comment type="caution">
    <text evidence="1">The sequence shown here is derived from an EMBL/GenBank/DDBJ whole genome shotgun (WGS) entry which is preliminary data.</text>
</comment>
<name>A0AAP0EX57_9MAGN</name>
<dbReference type="Proteomes" id="UP001417504">
    <property type="component" value="Unassembled WGS sequence"/>
</dbReference>